<feature type="domain" description="ABC transporter" evidence="4">
    <location>
        <begin position="2"/>
        <end position="216"/>
    </location>
</feature>
<name>A0A2H0XXW5_UNCSA</name>
<dbReference type="InterPro" id="IPR032781">
    <property type="entry name" value="ABC_tran_Xtn"/>
</dbReference>
<dbReference type="Proteomes" id="UP000231343">
    <property type="component" value="Unassembled WGS sequence"/>
</dbReference>
<dbReference type="PROSITE" id="PS00211">
    <property type="entry name" value="ABC_TRANSPORTER_1"/>
    <property type="match status" value="1"/>
</dbReference>
<organism evidence="5 6">
    <name type="scientific">Candidatus Saganbacteria bacterium CG08_land_8_20_14_0_20_45_16</name>
    <dbReference type="NCBI Taxonomy" id="2014293"/>
    <lineage>
        <taxon>Bacteria</taxon>
        <taxon>Bacillati</taxon>
        <taxon>Saganbacteria</taxon>
    </lineage>
</organism>
<sequence>MLQIHNLSLAFGAQTLFDDVSLTINGGERIGLVGRNGSGKTTLFKLITGELEPSSGHLGLPKNYSVGYLKQHLKFTEATVLAEACLGLRVDEKDQVWKAEKILSGLGFSEEEFCKSPAEFSGGFQVRLNLAKVLLAEPHLLLLDEPTNYLDIISIRWLTRFLKRWSNELIIITHDRNFMNSITTHTVAIHRQKIKKVKGDTIKIFEQIAVEEEVYEKTRSKEEKRREETMGFINRFRASAARASLVQSRVKALEKMGTKEELVKIADLGFRFNSVRFEAQNLMRINNLTFGYTDERTLIENLSIDISKKDRICAIGKNGKGKSTLLRLLAKELVPKAGEIIPHPNCQLGYFGQTNIERLHPGLTIEEEFAKLRPDLSYSNIRRTCGAMMFPGDLALKRIAVLSGGEKSRVSLGKILLSSTNMLLLDEPTNHLDVESCDSMIAALDEFSGAVVIVTHSEMFLHHLANRLIVFNEDRVFVFEGSYQDFLDRVGWEAAARQSLKVKTTNLAKTRKQELEAEYHKKHKELHTKIAKVEKQLDREALALDGVNHKLVNVTALNGDEIQKLQILAYQHQQILDSGYKELELLIAELDKIKAPDQSA</sequence>
<dbReference type="GO" id="GO:0016887">
    <property type="term" value="F:ATP hydrolysis activity"/>
    <property type="evidence" value="ECO:0007669"/>
    <property type="project" value="InterPro"/>
</dbReference>
<evidence type="ECO:0000256" key="2">
    <source>
        <dbReference type="ARBA" id="ARBA00022741"/>
    </source>
</evidence>
<dbReference type="InterPro" id="IPR003593">
    <property type="entry name" value="AAA+_ATPase"/>
</dbReference>
<dbReference type="SUPFAM" id="SSF52540">
    <property type="entry name" value="P-loop containing nucleoside triphosphate hydrolases"/>
    <property type="match status" value="2"/>
</dbReference>
<feature type="domain" description="ABC transporter" evidence="4">
    <location>
        <begin position="283"/>
        <end position="498"/>
    </location>
</feature>
<dbReference type="PANTHER" id="PTHR19211">
    <property type="entry name" value="ATP-BINDING TRANSPORT PROTEIN-RELATED"/>
    <property type="match status" value="1"/>
</dbReference>
<protein>
    <submittedName>
        <fullName evidence="5">ABC transporter ATP-binding protein</fullName>
    </submittedName>
</protein>
<evidence type="ECO:0000259" key="4">
    <source>
        <dbReference type="PROSITE" id="PS50893"/>
    </source>
</evidence>
<dbReference type="InterPro" id="IPR050611">
    <property type="entry name" value="ABCF"/>
</dbReference>
<reference evidence="5 6" key="1">
    <citation type="submission" date="2017-09" db="EMBL/GenBank/DDBJ databases">
        <title>Depth-based differentiation of microbial function through sediment-hosted aquifers and enrichment of novel symbionts in the deep terrestrial subsurface.</title>
        <authorList>
            <person name="Probst A.J."/>
            <person name="Ladd B."/>
            <person name="Jarett J.K."/>
            <person name="Geller-Mcgrath D.E."/>
            <person name="Sieber C.M."/>
            <person name="Emerson J.B."/>
            <person name="Anantharaman K."/>
            <person name="Thomas B.C."/>
            <person name="Malmstrom R."/>
            <person name="Stieglmeier M."/>
            <person name="Klingl A."/>
            <person name="Woyke T."/>
            <person name="Ryan C.M."/>
            <person name="Banfield J.F."/>
        </authorList>
    </citation>
    <scope>NUCLEOTIDE SEQUENCE [LARGE SCALE GENOMIC DNA]</scope>
    <source>
        <strain evidence="5">CG08_land_8_20_14_0_20_45_16</strain>
    </source>
</reference>
<dbReference type="AlphaFoldDB" id="A0A2H0XXW5"/>
<dbReference type="EMBL" id="PEYM01000073">
    <property type="protein sequence ID" value="PIS29762.1"/>
    <property type="molecule type" value="Genomic_DNA"/>
</dbReference>
<dbReference type="PANTHER" id="PTHR19211:SF14">
    <property type="entry name" value="ATP-BINDING CASSETTE SUB-FAMILY F MEMBER 1"/>
    <property type="match status" value="1"/>
</dbReference>
<dbReference type="PROSITE" id="PS50893">
    <property type="entry name" value="ABC_TRANSPORTER_2"/>
    <property type="match status" value="2"/>
</dbReference>
<dbReference type="InterPro" id="IPR017871">
    <property type="entry name" value="ABC_transporter-like_CS"/>
</dbReference>
<accession>A0A2H0XXW5</accession>
<evidence type="ECO:0000313" key="5">
    <source>
        <dbReference type="EMBL" id="PIS29762.1"/>
    </source>
</evidence>
<dbReference type="GO" id="GO:0005524">
    <property type="term" value="F:ATP binding"/>
    <property type="evidence" value="ECO:0007669"/>
    <property type="project" value="UniProtKB-KW"/>
</dbReference>
<keyword evidence="2" id="KW-0547">Nucleotide-binding</keyword>
<dbReference type="Pfam" id="PF00005">
    <property type="entry name" value="ABC_tran"/>
    <property type="match status" value="2"/>
</dbReference>
<gene>
    <name evidence="5" type="ORF">COT42_04445</name>
</gene>
<comment type="caution">
    <text evidence="5">The sequence shown here is derived from an EMBL/GenBank/DDBJ whole genome shotgun (WGS) entry which is preliminary data.</text>
</comment>
<dbReference type="Gene3D" id="3.40.50.300">
    <property type="entry name" value="P-loop containing nucleotide triphosphate hydrolases"/>
    <property type="match status" value="2"/>
</dbReference>
<keyword evidence="3 5" id="KW-0067">ATP-binding</keyword>
<proteinExistence type="predicted"/>
<dbReference type="InterPro" id="IPR003439">
    <property type="entry name" value="ABC_transporter-like_ATP-bd"/>
</dbReference>
<evidence type="ECO:0000256" key="1">
    <source>
        <dbReference type="ARBA" id="ARBA00022737"/>
    </source>
</evidence>
<evidence type="ECO:0000313" key="6">
    <source>
        <dbReference type="Proteomes" id="UP000231343"/>
    </source>
</evidence>
<dbReference type="SMART" id="SM00382">
    <property type="entry name" value="AAA"/>
    <property type="match status" value="2"/>
</dbReference>
<keyword evidence="1" id="KW-0677">Repeat</keyword>
<evidence type="ECO:0000256" key="3">
    <source>
        <dbReference type="ARBA" id="ARBA00022840"/>
    </source>
</evidence>
<dbReference type="InterPro" id="IPR027417">
    <property type="entry name" value="P-loop_NTPase"/>
</dbReference>
<dbReference type="CDD" id="cd03221">
    <property type="entry name" value="ABCF_EF-3"/>
    <property type="match status" value="2"/>
</dbReference>
<dbReference type="Pfam" id="PF12848">
    <property type="entry name" value="ABC_tran_Xtn"/>
    <property type="match status" value="1"/>
</dbReference>